<dbReference type="Pfam" id="PF05638">
    <property type="entry name" value="T6SS_HCP"/>
    <property type="match status" value="1"/>
</dbReference>
<reference evidence="1 2" key="1">
    <citation type="submission" date="2018-08" db="EMBL/GenBank/DDBJ databases">
        <title>Draft genome sequence of Rhodobacter sphaeroides FY.</title>
        <authorList>
            <person name="Rayyan A."/>
            <person name="Meyer T.E."/>
            <person name="Kyndt J.A."/>
        </authorList>
    </citation>
    <scope>NUCLEOTIDE SEQUENCE [LARGE SCALE GENOMIC DNA]</scope>
    <source>
        <strain evidence="1 2">FY</strain>
    </source>
</reference>
<accession>A0AAX1ULH1</accession>
<dbReference type="SUPFAM" id="SSF141452">
    <property type="entry name" value="Hcp1-like"/>
    <property type="match status" value="1"/>
</dbReference>
<dbReference type="InterPro" id="IPR036624">
    <property type="entry name" value="Hcp1-lik_sf"/>
</dbReference>
<dbReference type="GeneID" id="67448964"/>
<dbReference type="RefSeq" id="WP_002724313.1">
    <property type="nucleotide sequence ID" value="NZ_BJXO01000005.1"/>
</dbReference>
<comment type="caution">
    <text evidence="1">The sequence shown here is derived from an EMBL/GenBank/DDBJ whole genome shotgun (WGS) entry which is preliminary data.</text>
</comment>
<evidence type="ECO:0000313" key="2">
    <source>
        <dbReference type="Proteomes" id="UP000266305"/>
    </source>
</evidence>
<gene>
    <name evidence="1" type="ORF">D1114_09510</name>
</gene>
<dbReference type="PANTHER" id="PTHR36152:SF5">
    <property type="entry name" value="PROTEIN HCP1"/>
    <property type="match status" value="1"/>
</dbReference>
<dbReference type="Gene3D" id="2.30.110.20">
    <property type="entry name" value="Hcp1-like"/>
    <property type="match status" value="1"/>
</dbReference>
<dbReference type="Proteomes" id="UP000266305">
    <property type="component" value="Unassembled WGS sequence"/>
</dbReference>
<name>A0AAX1ULH1_CERSP</name>
<dbReference type="InterPro" id="IPR008514">
    <property type="entry name" value="T6SS_Hcp"/>
</dbReference>
<sequence length="163" mass="18125">MAFTGYLKIDDIKGESRRADHEDEIDAFGVSWLVEQTSSASTGSGRTRGRARVGDFRLRKWMDASSPYLALACMQGKSFPEMIFMARKDSGEAHLDYLQVTLKNCIVSSYALAQDAPEESGHDMIAEDVAISFETITYKYVVQADDHSAGDEHEVEYNVVAAR</sequence>
<dbReference type="EMBL" id="QWGP01000008">
    <property type="protein sequence ID" value="RHZ95424.1"/>
    <property type="molecule type" value="Genomic_DNA"/>
</dbReference>
<proteinExistence type="predicted"/>
<evidence type="ECO:0000313" key="1">
    <source>
        <dbReference type="EMBL" id="RHZ95424.1"/>
    </source>
</evidence>
<dbReference type="PANTHER" id="PTHR36152">
    <property type="entry name" value="CYTOPLASMIC PROTEIN-RELATED"/>
    <property type="match status" value="1"/>
</dbReference>
<organism evidence="1 2">
    <name type="scientific">Cereibacter sphaeroides</name>
    <name type="common">Rhodobacter sphaeroides</name>
    <dbReference type="NCBI Taxonomy" id="1063"/>
    <lineage>
        <taxon>Bacteria</taxon>
        <taxon>Pseudomonadati</taxon>
        <taxon>Pseudomonadota</taxon>
        <taxon>Alphaproteobacteria</taxon>
        <taxon>Rhodobacterales</taxon>
        <taxon>Paracoccaceae</taxon>
        <taxon>Cereibacter</taxon>
    </lineage>
</organism>
<dbReference type="InterPro" id="IPR053165">
    <property type="entry name" value="HSI-I_assembly_Hcp1"/>
</dbReference>
<dbReference type="AlphaFoldDB" id="A0AAX1ULH1"/>
<protein>
    <submittedName>
        <fullName evidence="1">Hcp1 family type VI secretion system effector</fullName>
    </submittedName>
</protein>